<comment type="caution">
    <text evidence="1">The sequence shown here is derived from an EMBL/GenBank/DDBJ whole genome shotgun (WGS) entry which is preliminary data.</text>
</comment>
<gene>
    <name evidence="1" type="ORF">HF882_01405</name>
</gene>
<dbReference type="Proteomes" id="UP000576225">
    <property type="component" value="Unassembled WGS sequence"/>
</dbReference>
<dbReference type="EMBL" id="JABAEW010000002">
    <property type="protein sequence ID" value="NMD85234.1"/>
    <property type="molecule type" value="Genomic_DNA"/>
</dbReference>
<dbReference type="AlphaFoldDB" id="A0A848AMT0"/>
<evidence type="ECO:0000313" key="1">
    <source>
        <dbReference type="EMBL" id="NMD85234.1"/>
    </source>
</evidence>
<protein>
    <submittedName>
        <fullName evidence="1">Uncharacterized protein</fullName>
    </submittedName>
</protein>
<dbReference type="RefSeq" id="WP_168961305.1">
    <property type="nucleotide sequence ID" value="NZ_JABAEW010000002.1"/>
</dbReference>
<reference evidence="1 2" key="1">
    <citation type="submission" date="2020-04" db="EMBL/GenBank/DDBJ databases">
        <authorList>
            <person name="Hitch T.C.A."/>
            <person name="Wylensek D."/>
            <person name="Clavel T."/>
        </authorList>
    </citation>
    <scope>NUCLEOTIDE SEQUENCE [LARGE SCALE GENOMIC DNA]</scope>
    <source>
        <strain evidence="1 2">COR2-253-APC-1A</strain>
    </source>
</reference>
<name>A0A848AMT0_9BACT</name>
<evidence type="ECO:0000313" key="2">
    <source>
        <dbReference type="Proteomes" id="UP000576225"/>
    </source>
</evidence>
<accession>A0A848AMT0</accession>
<sequence length="70" mass="8085">MTESTTIKAKFDVKCDRCGHLIHTGEDYVVKVDEVRGKAFFFHRRCPNTWALKKAKKPVSPARTYKPKFA</sequence>
<organism evidence="1 2">
    <name type="scientific">Victivallis vadensis</name>
    <dbReference type="NCBI Taxonomy" id="172901"/>
    <lineage>
        <taxon>Bacteria</taxon>
        <taxon>Pseudomonadati</taxon>
        <taxon>Lentisphaerota</taxon>
        <taxon>Lentisphaeria</taxon>
        <taxon>Victivallales</taxon>
        <taxon>Victivallaceae</taxon>
        <taxon>Victivallis</taxon>
    </lineage>
</organism>
<proteinExistence type="predicted"/>